<evidence type="ECO:0008006" key="4">
    <source>
        <dbReference type="Google" id="ProtNLM"/>
    </source>
</evidence>
<dbReference type="PANTHER" id="PTHR47148:SF1">
    <property type="entry name" value="CYTOCHROME C OXIDASE ASSEMBLY FACTOR 1 HOMOLOG"/>
    <property type="match status" value="1"/>
</dbReference>
<dbReference type="EMBL" id="BSOZ01000004">
    <property type="protein sequence ID" value="GLS03349.1"/>
    <property type="molecule type" value="Genomic_DNA"/>
</dbReference>
<dbReference type="RefSeq" id="WP_018747945.1">
    <property type="nucleotide sequence ID" value="NZ_BSOZ01000004.1"/>
</dbReference>
<dbReference type="InterPro" id="IPR014807">
    <property type="entry name" value="Coa1"/>
</dbReference>
<dbReference type="Pfam" id="PF08695">
    <property type="entry name" value="Coa1"/>
    <property type="match status" value="1"/>
</dbReference>
<evidence type="ECO:0000313" key="2">
    <source>
        <dbReference type="EMBL" id="GLS03349.1"/>
    </source>
</evidence>
<comment type="caution">
    <text evidence="2">The sequence shown here is derived from an EMBL/GenBank/DDBJ whole genome shotgun (WGS) entry which is preliminary data.</text>
</comment>
<dbReference type="PANTHER" id="PTHR47148">
    <property type="entry name" value="CYTOCHROME C OXIDASE ASSEMBLY FACTOR 1 HOMOLOG"/>
    <property type="match status" value="1"/>
</dbReference>
<gene>
    <name evidence="2" type="ORF">GCM10007860_04920</name>
</gene>
<keyword evidence="3" id="KW-1185">Reference proteome</keyword>
<dbReference type="Proteomes" id="UP001156836">
    <property type="component" value="Unassembled WGS sequence"/>
</dbReference>
<feature type="transmembrane region" description="Helical" evidence="1">
    <location>
        <begin position="39"/>
        <end position="62"/>
    </location>
</feature>
<evidence type="ECO:0000313" key="3">
    <source>
        <dbReference type="Proteomes" id="UP001156836"/>
    </source>
</evidence>
<evidence type="ECO:0000256" key="1">
    <source>
        <dbReference type="SAM" id="Phobius"/>
    </source>
</evidence>
<sequence length="207" mass="22839">MDNTSGQGPHAAVPPEIDRWNWGAFLLNWIWGLGNNTPLALLMFVPFVNLVMPFVLGVKGSAWAWRHKRWDSIEAFRATQRRWAWWGLGVLLATVIVVGSGIALMVWSISAAFAQTDAYRLGVARVTSHPAAVSALGQPIVAAKPSGSFVSTDEAGSAEFTFEVRGSKQRGVVYLEASRVGRHWMLDHIELDVDQSGERIDLDRVEL</sequence>
<name>A0ABQ6BPK4_9NEIS</name>
<protein>
    <recommendedName>
        <fullName evidence="4">Cytochrome oxidase complex assembly protein 1</fullName>
    </recommendedName>
</protein>
<proteinExistence type="predicted"/>
<reference evidence="3" key="1">
    <citation type="journal article" date="2019" name="Int. J. Syst. Evol. Microbiol.">
        <title>The Global Catalogue of Microorganisms (GCM) 10K type strain sequencing project: providing services to taxonomists for standard genome sequencing and annotation.</title>
        <authorList>
            <consortium name="The Broad Institute Genomics Platform"/>
            <consortium name="The Broad Institute Genome Sequencing Center for Infectious Disease"/>
            <person name="Wu L."/>
            <person name="Ma J."/>
        </authorList>
    </citation>
    <scope>NUCLEOTIDE SEQUENCE [LARGE SCALE GENOMIC DNA]</scope>
    <source>
        <strain evidence="3">NBRC 104970</strain>
    </source>
</reference>
<feature type="transmembrane region" description="Helical" evidence="1">
    <location>
        <begin position="83"/>
        <end position="107"/>
    </location>
</feature>
<keyword evidence="1" id="KW-0812">Transmembrane</keyword>
<keyword evidence="1" id="KW-1133">Transmembrane helix</keyword>
<keyword evidence="1" id="KW-0472">Membrane</keyword>
<organism evidence="2 3">
    <name type="scientific">Chitiniphilus shinanonensis</name>
    <dbReference type="NCBI Taxonomy" id="553088"/>
    <lineage>
        <taxon>Bacteria</taxon>
        <taxon>Pseudomonadati</taxon>
        <taxon>Pseudomonadota</taxon>
        <taxon>Betaproteobacteria</taxon>
        <taxon>Neisseriales</taxon>
        <taxon>Chitinibacteraceae</taxon>
        <taxon>Chitiniphilus</taxon>
    </lineage>
</organism>
<accession>A0ABQ6BPK4</accession>